<evidence type="ECO:0000256" key="6">
    <source>
        <dbReference type="SAM" id="Coils"/>
    </source>
</evidence>
<evidence type="ECO:0000256" key="1">
    <source>
        <dbReference type="ARBA" id="ARBA00004123"/>
    </source>
</evidence>
<evidence type="ECO:0000256" key="4">
    <source>
        <dbReference type="ARBA" id="ARBA00023163"/>
    </source>
</evidence>
<comment type="caution">
    <text evidence="8">The sequence shown here is derived from an EMBL/GenBank/DDBJ whole genome shotgun (WGS) entry which is preliminary data.</text>
</comment>
<keyword evidence="9" id="KW-1185">Reference proteome</keyword>
<dbReference type="GO" id="GO:0005654">
    <property type="term" value="C:nucleoplasm"/>
    <property type="evidence" value="ECO:0007669"/>
    <property type="project" value="UniProtKB-ARBA"/>
</dbReference>
<comment type="subcellular location">
    <subcellularLocation>
        <location evidence="1">Nucleus</location>
    </subcellularLocation>
</comment>
<name>A0A8X6I871_NEPPI</name>
<evidence type="ECO:0000256" key="5">
    <source>
        <dbReference type="ARBA" id="ARBA00023242"/>
    </source>
</evidence>
<evidence type="ECO:0000313" key="9">
    <source>
        <dbReference type="Proteomes" id="UP000887013"/>
    </source>
</evidence>
<dbReference type="SMART" id="SM01401">
    <property type="entry name" value="Sds3"/>
    <property type="match status" value="1"/>
</dbReference>
<feature type="coiled-coil region" evidence="6">
    <location>
        <begin position="127"/>
        <end position="169"/>
    </location>
</feature>
<reference evidence="8" key="1">
    <citation type="submission" date="2020-08" db="EMBL/GenBank/DDBJ databases">
        <title>Multicomponent nature underlies the extraordinary mechanical properties of spider dragline silk.</title>
        <authorList>
            <person name="Kono N."/>
            <person name="Nakamura H."/>
            <person name="Mori M."/>
            <person name="Yoshida Y."/>
            <person name="Ohtoshi R."/>
            <person name="Malay A.D."/>
            <person name="Moran D.A.P."/>
            <person name="Tomita M."/>
            <person name="Numata K."/>
            <person name="Arakawa K."/>
        </authorList>
    </citation>
    <scope>NUCLEOTIDE SEQUENCE</scope>
</reference>
<protein>
    <submittedName>
        <fullName evidence="8">Sin3 histone deacetylase corepressor complex component SDS3</fullName>
    </submittedName>
</protein>
<evidence type="ECO:0000256" key="2">
    <source>
        <dbReference type="ARBA" id="ARBA00022491"/>
    </source>
</evidence>
<proteinExistence type="predicted"/>
<dbReference type="InterPro" id="IPR013907">
    <property type="entry name" value="Sds3"/>
</dbReference>
<dbReference type="EMBL" id="BMAW01088487">
    <property type="protein sequence ID" value="GFS34937.1"/>
    <property type="molecule type" value="Genomic_DNA"/>
</dbReference>
<dbReference type="PANTHER" id="PTHR21964">
    <property type="entry name" value="BREAST CANCER METASTASIS-SUPPRESSOR 1"/>
    <property type="match status" value="1"/>
</dbReference>
<evidence type="ECO:0000256" key="3">
    <source>
        <dbReference type="ARBA" id="ARBA00023015"/>
    </source>
</evidence>
<organism evidence="8 9">
    <name type="scientific">Nephila pilipes</name>
    <name type="common">Giant wood spider</name>
    <name type="synonym">Nephila maculata</name>
    <dbReference type="NCBI Taxonomy" id="299642"/>
    <lineage>
        <taxon>Eukaryota</taxon>
        <taxon>Metazoa</taxon>
        <taxon>Ecdysozoa</taxon>
        <taxon>Arthropoda</taxon>
        <taxon>Chelicerata</taxon>
        <taxon>Arachnida</taxon>
        <taxon>Araneae</taxon>
        <taxon>Araneomorphae</taxon>
        <taxon>Entelegynae</taxon>
        <taxon>Araneoidea</taxon>
        <taxon>Nephilidae</taxon>
        <taxon>Nephila</taxon>
    </lineage>
</organism>
<keyword evidence="4" id="KW-0804">Transcription</keyword>
<keyword evidence="3" id="KW-0805">Transcription regulation</keyword>
<keyword evidence="6" id="KW-0175">Coiled coil</keyword>
<dbReference type="OrthoDB" id="6432015at2759"/>
<dbReference type="Pfam" id="PF08598">
    <property type="entry name" value="Sds3"/>
    <property type="match status" value="1"/>
</dbReference>
<keyword evidence="5" id="KW-0539">Nucleus</keyword>
<accession>A0A8X6I871</accession>
<evidence type="ECO:0000313" key="8">
    <source>
        <dbReference type="EMBL" id="GFS34937.1"/>
    </source>
</evidence>
<evidence type="ECO:0000256" key="7">
    <source>
        <dbReference type="SAM" id="MobiDB-lite"/>
    </source>
</evidence>
<feature type="compositionally biased region" description="Acidic residues" evidence="7">
    <location>
        <begin position="1"/>
        <end position="53"/>
    </location>
</feature>
<gene>
    <name evidence="8" type="primary">Suds3</name>
    <name evidence="8" type="ORF">NPIL_373391</name>
</gene>
<dbReference type="AlphaFoldDB" id="A0A8X6I871"/>
<feature type="region of interest" description="Disordered" evidence="7">
    <location>
        <begin position="1"/>
        <end position="62"/>
    </location>
</feature>
<keyword evidence="2" id="KW-0678">Repressor</keyword>
<dbReference type="Proteomes" id="UP000887013">
    <property type="component" value="Unassembled WGS sequence"/>
</dbReference>
<dbReference type="GO" id="GO:0010468">
    <property type="term" value="P:regulation of gene expression"/>
    <property type="evidence" value="ECO:0007669"/>
    <property type="project" value="UniProtKB-ARBA"/>
</dbReference>
<sequence>MSEYELDLDLDLEEEEVSDCESNERNDDDDNDIDNDNDEDDNESDEDTEDASETDMVKQEEEYTEIKEQMYQDKLANLKKQLKQLEDGVHPDYLKRLKKLEQNYQNRQLLNEVFERVEIERVERDHILEREAAHKEYEEKKIELRENLISDLEEKKRMIEAERSSMELTSDKSSLQVADHAIARRLILEDSMEVKPVTTRKLRRRPNDPLPVPEKRRKTLPTQLNFLLDDNEIIEDLKLINKNKASSSGYEGSSCEQWGTPVEVKVEDGKLYYDKKWYHRGQQVYYEGKEIGTKNSGLICTISSSEIWIKRTNDSNKIRIFISQLQKGKITLRRRST</sequence>